<organism evidence="1 2">
    <name type="scientific">Vibrio xiamenensis</name>
    <dbReference type="NCBI Taxonomy" id="861298"/>
    <lineage>
        <taxon>Bacteria</taxon>
        <taxon>Pseudomonadati</taxon>
        <taxon>Pseudomonadota</taxon>
        <taxon>Gammaproteobacteria</taxon>
        <taxon>Vibrionales</taxon>
        <taxon>Vibrionaceae</taxon>
        <taxon>Vibrio</taxon>
    </lineage>
</organism>
<dbReference type="Gene3D" id="3.10.50.30">
    <property type="entry name" value="Transcription elongation factor, GreA/GreB, C-terminal domain"/>
    <property type="match status" value="1"/>
</dbReference>
<dbReference type="EMBL" id="FNDD01000024">
    <property type="protein sequence ID" value="SDH68680.1"/>
    <property type="molecule type" value="Genomic_DNA"/>
</dbReference>
<dbReference type="STRING" id="861298.SAMN04488136_12469"/>
<dbReference type="SUPFAM" id="SSF54534">
    <property type="entry name" value="FKBP-like"/>
    <property type="match status" value="1"/>
</dbReference>
<dbReference type="GO" id="GO:0032784">
    <property type="term" value="P:regulation of DNA-templated transcription elongation"/>
    <property type="evidence" value="ECO:0007669"/>
    <property type="project" value="InterPro"/>
</dbReference>
<name>A0A1G8EFW3_9VIBR</name>
<evidence type="ECO:0008006" key="3">
    <source>
        <dbReference type="Google" id="ProtNLM"/>
    </source>
</evidence>
<dbReference type="Proteomes" id="UP000198854">
    <property type="component" value="Unassembled WGS sequence"/>
</dbReference>
<dbReference type="GO" id="GO:0003677">
    <property type="term" value="F:DNA binding"/>
    <property type="evidence" value="ECO:0007669"/>
    <property type="project" value="InterPro"/>
</dbReference>
<reference evidence="1 2" key="1">
    <citation type="submission" date="2016-10" db="EMBL/GenBank/DDBJ databases">
        <authorList>
            <person name="de Groot N.N."/>
        </authorList>
    </citation>
    <scope>NUCLEOTIDE SEQUENCE [LARGE SCALE GENOMIC DNA]</scope>
    <source>
        <strain evidence="1 2">CGMCC 1.10228</strain>
    </source>
</reference>
<dbReference type="InterPro" id="IPR036953">
    <property type="entry name" value="GreA/GreB_C_sf"/>
</dbReference>
<dbReference type="AlphaFoldDB" id="A0A1G8EFW3"/>
<proteinExistence type="predicted"/>
<protein>
    <recommendedName>
        <fullName evidence="3">Transcription elongation factor</fullName>
    </recommendedName>
</protein>
<evidence type="ECO:0000313" key="2">
    <source>
        <dbReference type="Proteomes" id="UP000198854"/>
    </source>
</evidence>
<keyword evidence="2" id="KW-1185">Reference proteome</keyword>
<evidence type="ECO:0000313" key="1">
    <source>
        <dbReference type="EMBL" id="SDH68680.1"/>
    </source>
</evidence>
<gene>
    <name evidence="1" type="ORF">SAMN04488136_12469</name>
</gene>
<sequence length="162" mass="17992">MKQPINKQQLLEQILQILTKAHQVAVASAHSAIDAATNEQTVPEHKYDTLALEASYLAHGQAMRVQECEKEIAQFKQLPIHLASETVRLGSLVRLIDDNDNLSWVFFAPCSGGLKFEYQQQMVTVVTLKSPLGAALFNKSIGDEAIYIVGEKSFCYEIDAID</sequence>
<accession>A0A1G8EFW3</accession>